<dbReference type="Pfam" id="PF17779">
    <property type="entry name" value="WHD_NOD2"/>
    <property type="match status" value="1"/>
</dbReference>
<sequence length="1268" mass="139751">MLDDGFKCQSRAQTSRSRSSVPSGVSLKSDVSKGAPPNFSKELDPSALRECPTADRMDKDTDVTTAHCDAGAQTPRAPSPVPSCVSLKSDNSIGLVPNFSTEPDPSGLQAQTPRAPSPVPSCVSLKSDNSIGLVPNFSTEPDPSGLQAQTPRAPSPVPSCVSLKSDNSIGLVPNFSTEPHPSGLHLTQDQSSCEQELRDPAITTCGHLSKQDTEVLRRVVETHKASLKRRFENISEGIIKPGAETLLSEIYTELYITEGESEGVNKEHEVWQVESASRIQTTEDTPISCNDIFKPLPGQERHIRTVMTKGVAGIGKTVSVQKFILDWTDGVANQNVDFMFPLPFRELNLIRSDQYSLHRLLLDFHPELKELNEGEEYKDCQVVFIFDGLDESRLNLDFELNMKCCDVKQTSSVDVLITNLIQGSLLPSALIWITSRPAAASQVPGDYVDQVTEVRGFNDPQKDEYFKKRVCDETLSNRIITHIKASRSLYIMCHIPVFCWIAATVLQQMLKKRNIKNIPKTLTEMFIHFLLIQTARRDEKYQSGKKTHEEELLESQKEIILKLAELAFKNLESGNLMFYEEDLRQCDIDVSEASVYSGLCTEIFKEECVFQQKKVYCFVHLSIQELLAALYAFHSFVTGNSAALKSLLSEEHRDDSNPSLFSSLQSALGLGSEDRLHVLLKSAVDESLKSRNGHLDLFLRFLMGISLDRNQRLLKDLLTQTQSSSRSIKETSQYIKTLNTEDLSPDRCINLFHCMFEMDDQSMHREIQKYMSSPERSKQQLSPAHCSALAHMLLMSEEVLDEFDLKSYNTSDEGRRRLLPAVRCFRTARLAGCNFTAKSCEIVAAVLQSPNSLTEMDLSDNDLGDSGVQLLSKGLSSPHCHLQTLRLAGCNFTAKSCEIVAAVLQSPNSLTEMDLSYNDLGDSGVELLSEGLSSPHCKMQKLRLAGCNFTDKSCEIVAAVLQSPHSLTEMDLSDNDLGDSGVQLLSKGLSSPHCKMQKLRLAGCNFTAKSCEIVAAVLQSPHSLTEMDLSDNDLGDSGVQLLSKGLSSPHCKMQKLRLSGCLISEKGCTFLAAALTSNPSHLKELDLSYNHPGESGLKLLSARLEDPHCKLETLNTDHCGKIRLRPGVRKYASQTPRAPSPVPSCVSLKSDKSMPDPPNFSNEPDPAHPHLVLHTNNNKDTDAVSATHSHAEAQTPRAPSPVPSCVSLKSDKSMPDPPDFSNEPVSPHPQAQTPRAPSPVPSCVSLKSDKSMPDPPNFSNEPVSPHPQ</sequence>
<dbReference type="FunFam" id="3.40.50.300:FF:000210">
    <property type="entry name" value="Si:dkey-16p6.1"/>
    <property type="match status" value="1"/>
</dbReference>
<dbReference type="Pfam" id="PF17776">
    <property type="entry name" value="NLRC4_HD2"/>
    <property type="match status" value="1"/>
</dbReference>
<evidence type="ECO:0000256" key="1">
    <source>
        <dbReference type="ARBA" id="ARBA00004496"/>
    </source>
</evidence>
<evidence type="ECO:0000256" key="4">
    <source>
        <dbReference type="ARBA" id="ARBA00022737"/>
    </source>
</evidence>
<gene>
    <name evidence="9" type="ORF">ACEWY4_017107</name>
</gene>
<dbReference type="InterPro" id="IPR051261">
    <property type="entry name" value="NLR"/>
</dbReference>
<accession>A0ABD1JFV6</accession>
<keyword evidence="6" id="KW-0067">ATP-binding</keyword>
<dbReference type="Proteomes" id="UP001591681">
    <property type="component" value="Unassembled WGS sequence"/>
</dbReference>
<keyword evidence="5" id="KW-0547">Nucleotide-binding</keyword>
<dbReference type="CDD" id="cd00116">
    <property type="entry name" value="LRR_RI"/>
    <property type="match status" value="1"/>
</dbReference>
<dbReference type="PROSITE" id="PS50837">
    <property type="entry name" value="NACHT"/>
    <property type="match status" value="1"/>
</dbReference>
<reference evidence="9 10" key="1">
    <citation type="submission" date="2024-09" db="EMBL/GenBank/DDBJ databases">
        <title>A chromosome-level genome assembly of Gray's grenadier anchovy, Coilia grayii.</title>
        <authorList>
            <person name="Fu Z."/>
        </authorList>
    </citation>
    <scope>NUCLEOTIDE SEQUENCE [LARGE SCALE GENOMIC DNA]</scope>
    <source>
        <strain evidence="9">G4</strain>
        <tissue evidence="9">Muscle</tissue>
    </source>
</reference>
<feature type="region of interest" description="Disordered" evidence="7">
    <location>
        <begin position="1128"/>
        <end position="1268"/>
    </location>
</feature>
<evidence type="ECO:0000313" key="10">
    <source>
        <dbReference type="Proteomes" id="UP001591681"/>
    </source>
</evidence>
<dbReference type="PANTHER" id="PTHR24106">
    <property type="entry name" value="NACHT, LRR AND CARD DOMAINS-CONTAINING"/>
    <property type="match status" value="1"/>
</dbReference>
<dbReference type="SMART" id="SM01288">
    <property type="entry name" value="FISNA"/>
    <property type="match status" value="1"/>
</dbReference>
<dbReference type="SMART" id="SM00368">
    <property type="entry name" value="LRR_RI"/>
    <property type="match status" value="10"/>
</dbReference>
<dbReference type="Gene3D" id="3.40.50.300">
    <property type="entry name" value="P-loop containing nucleotide triphosphate hydrolases"/>
    <property type="match status" value="1"/>
</dbReference>
<dbReference type="GO" id="GO:0005524">
    <property type="term" value="F:ATP binding"/>
    <property type="evidence" value="ECO:0007669"/>
    <property type="project" value="UniProtKB-KW"/>
</dbReference>
<dbReference type="SUPFAM" id="SSF52047">
    <property type="entry name" value="RNI-like"/>
    <property type="match status" value="1"/>
</dbReference>
<dbReference type="GO" id="GO:0005737">
    <property type="term" value="C:cytoplasm"/>
    <property type="evidence" value="ECO:0007669"/>
    <property type="project" value="UniProtKB-SubCell"/>
</dbReference>
<keyword evidence="2" id="KW-0963">Cytoplasm</keyword>
<evidence type="ECO:0000259" key="8">
    <source>
        <dbReference type="PROSITE" id="PS50837"/>
    </source>
</evidence>
<evidence type="ECO:0000313" key="9">
    <source>
        <dbReference type="EMBL" id="KAL2086048.1"/>
    </source>
</evidence>
<comment type="subcellular location">
    <subcellularLocation>
        <location evidence="1">Cytoplasm</location>
    </subcellularLocation>
</comment>
<dbReference type="InterPro" id="IPR032675">
    <property type="entry name" value="LRR_dom_sf"/>
</dbReference>
<dbReference type="InterPro" id="IPR001611">
    <property type="entry name" value="Leu-rich_rpt"/>
</dbReference>
<keyword evidence="10" id="KW-1185">Reference proteome</keyword>
<evidence type="ECO:0000256" key="5">
    <source>
        <dbReference type="ARBA" id="ARBA00022741"/>
    </source>
</evidence>
<feature type="domain" description="NACHT" evidence="8">
    <location>
        <begin position="304"/>
        <end position="439"/>
    </location>
</feature>
<protein>
    <recommendedName>
        <fullName evidence="8">NACHT domain-containing protein</fullName>
    </recommendedName>
</protein>
<dbReference type="InterPro" id="IPR041267">
    <property type="entry name" value="NLRP_HD2"/>
</dbReference>
<name>A0ABD1JFV6_9TELE</name>
<dbReference type="InterPro" id="IPR041075">
    <property type="entry name" value="NOD1/2_WH"/>
</dbReference>
<keyword evidence="4" id="KW-0677">Repeat</keyword>
<dbReference type="Pfam" id="PF05729">
    <property type="entry name" value="NACHT"/>
    <property type="match status" value="1"/>
</dbReference>
<feature type="compositionally biased region" description="Basic and acidic residues" evidence="7">
    <location>
        <begin position="52"/>
        <end position="62"/>
    </location>
</feature>
<feature type="region of interest" description="Disordered" evidence="7">
    <location>
        <begin position="1"/>
        <end position="160"/>
    </location>
</feature>
<dbReference type="InterPro" id="IPR029495">
    <property type="entry name" value="NACHT-assoc"/>
</dbReference>
<evidence type="ECO:0000256" key="2">
    <source>
        <dbReference type="ARBA" id="ARBA00022490"/>
    </source>
</evidence>
<proteinExistence type="predicted"/>
<dbReference type="Pfam" id="PF13516">
    <property type="entry name" value="LRR_6"/>
    <property type="match status" value="5"/>
</dbReference>
<dbReference type="Pfam" id="PF14484">
    <property type="entry name" value="FISNA"/>
    <property type="match status" value="1"/>
</dbReference>
<comment type="caution">
    <text evidence="9">The sequence shown here is derived from an EMBL/GenBank/DDBJ whole genome shotgun (WGS) entry which is preliminary data.</text>
</comment>
<dbReference type="InterPro" id="IPR027417">
    <property type="entry name" value="P-loop_NTPase"/>
</dbReference>
<keyword evidence="3" id="KW-0433">Leucine-rich repeat</keyword>
<feature type="compositionally biased region" description="Low complexity" evidence="7">
    <location>
        <begin position="9"/>
        <end position="29"/>
    </location>
</feature>
<evidence type="ECO:0000256" key="7">
    <source>
        <dbReference type="SAM" id="MobiDB-lite"/>
    </source>
</evidence>
<evidence type="ECO:0000256" key="3">
    <source>
        <dbReference type="ARBA" id="ARBA00022614"/>
    </source>
</evidence>
<dbReference type="FunFam" id="3.80.10.10:FF:000336">
    <property type="entry name" value="Si:dkey-222h21.2"/>
    <property type="match status" value="1"/>
</dbReference>
<feature type="compositionally biased region" description="Polar residues" evidence="7">
    <location>
        <begin position="86"/>
        <end position="114"/>
    </location>
</feature>
<dbReference type="AlphaFoldDB" id="A0ABD1JFV6"/>
<dbReference type="Gene3D" id="3.80.10.10">
    <property type="entry name" value="Ribonuclease Inhibitor"/>
    <property type="match status" value="2"/>
</dbReference>
<dbReference type="EMBL" id="JBHFQA010000015">
    <property type="protein sequence ID" value="KAL2086048.1"/>
    <property type="molecule type" value="Genomic_DNA"/>
</dbReference>
<organism evidence="9 10">
    <name type="scientific">Coilia grayii</name>
    <name type="common">Gray's grenadier anchovy</name>
    <dbReference type="NCBI Taxonomy" id="363190"/>
    <lineage>
        <taxon>Eukaryota</taxon>
        <taxon>Metazoa</taxon>
        <taxon>Chordata</taxon>
        <taxon>Craniata</taxon>
        <taxon>Vertebrata</taxon>
        <taxon>Euteleostomi</taxon>
        <taxon>Actinopterygii</taxon>
        <taxon>Neopterygii</taxon>
        <taxon>Teleostei</taxon>
        <taxon>Clupei</taxon>
        <taxon>Clupeiformes</taxon>
        <taxon>Clupeoidei</taxon>
        <taxon>Engraulidae</taxon>
        <taxon>Coilinae</taxon>
        <taxon>Coilia</taxon>
    </lineage>
</organism>
<evidence type="ECO:0000256" key="6">
    <source>
        <dbReference type="ARBA" id="ARBA00022840"/>
    </source>
</evidence>
<feature type="compositionally biased region" description="Polar residues" evidence="7">
    <location>
        <begin position="124"/>
        <end position="152"/>
    </location>
</feature>
<dbReference type="InterPro" id="IPR007111">
    <property type="entry name" value="NACHT_NTPase"/>
</dbReference>